<dbReference type="Proteomes" id="UP001138540">
    <property type="component" value="Unassembled WGS sequence"/>
</dbReference>
<sequence length="147" mass="15803">MDARSVSTSTPSGTNSGRQPARQYLAEHHAQRAFRGGIRPAAGFGAIEEAFSRPLDQRRAHVAFPAIGREDSGAQRFIDQGGGASEVVGRPRRLPDGQQQGAAQAGDQSMSRHRASPTRAHRDPPAGPRLRQIIAMPPFTCSVWPVT</sequence>
<evidence type="ECO:0000256" key="1">
    <source>
        <dbReference type="SAM" id="MobiDB-lite"/>
    </source>
</evidence>
<name>A0ABR6NFP0_9SPHN</name>
<reference evidence="2 3" key="1">
    <citation type="submission" date="2020-08" db="EMBL/GenBank/DDBJ databases">
        <title>Exploring microbial biodiversity for novel pathways involved in the catabolism of aromatic compounds derived from lignin.</title>
        <authorList>
            <person name="Elkins J."/>
        </authorList>
    </citation>
    <scope>NUCLEOTIDE SEQUENCE [LARGE SCALE GENOMIC DNA]</scope>
    <source>
        <strain evidence="2 3">B1D3A</strain>
    </source>
</reference>
<feature type="region of interest" description="Disordered" evidence="1">
    <location>
        <begin position="1"/>
        <end position="31"/>
    </location>
</feature>
<protein>
    <submittedName>
        <fullName evidence="2">Uncharacterized protein</fullName>
    </submittedName>
</protein>
<accession>A0ABR6NFP0</accession>
<dbReference type="EMBL" id="JACHKA010000001">
    <property type="protein sequence ID" value="MBB5986104.1"/>
    <property type="molecule type" value="Genomic_DNA"/>
</dbReference>
<keyword evidence="3" id="KW-1185">Reference proteome</keyword>
<feature type="region of interest" description="Disordered" evidence="1">
    <location>
        <begin position="73"/>
        <end position="131"/>
    </location>
</feature>
<evidence type="ECO:0000313" key="3">
    <source>
        <dbReference type="Proteomes" id="UP001138540"/>
    </source>
</evidence>
<organism evidence="2 3">
    <name type="scientific">Sphingobium lignivorans</name>
    <dbReference type="NCBI Taxonomy" id="2735886"/>
    <lineage>
        <taxon>Bacteria</taxon>
        <taxon>Pseudomonadati</taxon>
        <taxon>Pseudomonadota</taxon>
        <taxon>Alphaproteobacteria</taxon>
        <taxon>Sphingomonadales</taxon>
        <taxon>Sphingomonadaceae</taxon>
        <taxon>Sphingobium</taxon>
    </lineage>
</organism>
<feature type="compositionally biased region" description="Polar residues" evidence="1">
    <location>
        <begin position="1"/>
        <end position="18"/>
    </location>
</feature>
<evidence type="ECO:0000313" key="2">
    <source>
        <dbReference type="EMBL" id="MBB5986104.1"/>
    </source>
</evidence>
<comment type="caution">
    <text evidence="2">The sequence shown here is derived from an EMBL/GenBank/DDBJ whole genome shotgun (WGS) entry which is preliminary data.</text>
</comment>
<feature type="compositionally biased region" description="Low complexity" evidence="1">
    <location>
        <begin position="96"/>
        <end position="108"/>
    </location>
</feature>
<proteinExistence type="predicted"/>
<gene>
    <name evidence="2" type="ORF">HNP60_002078</name>
</gene>